<protein>
    <submittedName>
        <fullName evidence="1">Uncharacterized protein</fullName>
    </submittedName>
</protein>
<gene>
    <name evidence="1" type="ORF">NLG97_g1574</name>
</gene>
<accession>A0ACC1R587</accession>
<keyword evidence="2" id="KW-1185">Reference proteome</keyword>
<dbReference type="Proteomes" id="UP001148737">
    <property type="component" value="Unassembled WGS sequence"/>
</dbReference>
<evidence type="ECO:0000313" key="2">
    <source>
        <dbReference type="Proteomes" id="UP001148737"/>
    </source>
</evidence>
<sequence length="189" mass="21456">MLPKLSTGRLTLVPLSDEHIPFEIEMNSNPDVQRYIMGRPATREEILASHRRCIAMNSQQPPRGCWIGFFNGTPIGEWMLLPSTENPGSEAELGYRLMPTYWKQGFASEGASAVLRYAFEVQRLQRMTGLTMRMYAATRATLERVGFVYVGDVPTETPVDHPEYEELDAMYELTAEQWAAHKSQPKPDS</sequence>
<organism evidence="1 2">
    <name type="scientific">Lecanicillium saksenae</name>
    <dbReference type="NCBI Taxonomy" id="468837"/>
    <lineage>
        <taxon>Eukaryota</taxon>
        <taxon>Fungi</taxon>
        <taxon>Dikarya</taxon>
        <taxon>Ascomycota</taxon>
        <taxon>Pezizomycotina</taxon>
        <taxon>Sordariomycetes</taxon>
        <taxon>Hypocreomycetidae</taxon>
        <taxon>Hypocreales</taxon>
        <taxon>Cordycipitaceae</taxon>
        <taxon>Lecanicillium</taxon>
    </lineage>
</organism>
<name>A0ACC1R587_9HYPO</name>
<dbReference type="EMBL" id="JANAKD010000085">
    <property type="protein sequence ID" value="KAJ3497852.1"/>
    <property type="molecule type" value="Genomic_DNA"/>
</dbReference>
<evidence type="ECO:0000313" key="1">
    <source>
        <dbReference type="EMBL" id="KAJ3497852.1"/>
    </source>
</evidence>
<proteinExistence type="predicted"/>
<reference evidence="1" key="1">
    <citation type="submission" date="2022-07" db="EMBL/GenBank/DDBJ databases">
        <title>Genome Sequence of Lecanicillium saksenae.</title>
        <authorList>
            <person name="Buettner E."/>
        </authorList>
    </citation>
    <scope>NUCLEOTIDE SEQUENCE</scope>
    <source>
        <strain evidence="1">VT-O1</strain>
    </source>
</reference>
<comment type="caution">
    <text evidence="1">The sequence shown here is derived from an EMBL/GenBank/DDBJ whole genome shotgun (WGS) entry which is preliminary data.</text>
</comment>